<evidence type="ECO:0000313" key="2">
    <source>
        <dbReference type="Proteomes" id="UP000053105"/>
    </source>
</evidence>
<reference evidence="1 2" key="1">
    <citation type="submission" date="2015-07" db="EMBL/GenBank/DDBJ databases">
        <title>The genome of Melipona quadrifasciata.</title>
        <authorList>
            <person name="Pan H."/>
            <person name="Kapheim K."/>
        </authorList>
    </citation>
    <scope>NUCLEOTIDE SEQUENCE [LARGE SCALE GENOMIC DNA]</scope>
    <source>
        <strain evidence="1">0111107301</strain>
        <tissue evidence="1">Whole body</tissue>
    </source>
</reference>
<name>A0A0M8ZP52_9HYME</name>
<dbReference type="Proteomes" id="UP000053105">
    <property type="component" value="Unassembled WGS sequence"/>
</dbReference>
<proteinExistence type="predicted"/>
<accession>A0A0M8ZP52</accession>
<evidence type="ECO:0000313" key="1">
    <source>
        <dbReference type="EMBL" id="KOX68235.1"/>
    </source>
</evidence>
<gene>
    <name evidence="1" type="ORF">WN51_06129</name>
</gene>
<dbReference type="AlphaFoldDB" id="A0A0M8ZP52"/>
<sequence length="198" mass="22978">MSVFIAMLTTGNRFDLPFLRFDEPSRRPSLPTILPGGLCKPRSKTHCQGLEFFKLRACGIWNFALSLESVIFRIFRTENFRIQDPQRNLRFCRIWNAQNFGLSLEIREQRELTQTSAYPRAAHTAYLNVHTKRSQSRNSPYVVYQSEDYGTGSVSQPVTYEFNVRNIISMKIFLGTFEDLSCLERNFHALNDSDFSAQ</sequence>
<dbReference type="EMBL" id="KQ435944">
    <property type="protein sequence ID" value="KOX68235.1"/>
    <property type="molecule type" value="Genomic_DNA"/>
</dbReference>
<keyword evidence="2" id="KW-1185">Reference proteome</keyword>
<protein>
    <submittedName>
        <fullName evidence="1">Uncharacterized protein</fullName>
    </submittedName>
</protein>
<organism evidence="1 2">
    <name type="scientific">Melipona quadrifasciata</name>
    <dbReference type="NCBI Taxonomy" id="166423"/>
    <lineage>
        <taxon>Eukaryota</taxon>
        <taxon>Metazoa</taxon>
        <taxon>Ecdysozoa</taxon>
        <taxon>Arthropoda</taxon>
        <taxon>Hexapoda</taxon>
        <taxon>Insecta</taxon>
        <taxon>Pterygota</taxon>
        <taxon>Neoptera</taxon>
        <taxon>Endopterygota</taxon>
        <taxon>Hymenoptera</taxon>
        <taxon>Apocrita</taxon>
        <taxon>Aculeata</taxon>
        <taxon>Apoidea</taxon>
        <taxon>Anthophila</taxon>
        <taxon>Apidae</taxon>
        <taxon>Melipona</taxon>
    </lineage>
</organism>